<protein>
    <submittedName>
        <fullName evidence="6">Alpha/beta hydrolase</fullName>
    </submittedName>
</protein>
<keyword evidence="7" id="KW-1185">Reference proteome</keyword>
<name>A0A919PP73_9ACTN</name>
<sequence>MTGPCTLVPGPGDSYRWLVRYRSAFIAALVLGGVLTTSPASAEPGRQRAVSWHSCVIGADDVLGAALEQAGARCGEVSVPLDYGRPRGRTIQVAMARVAATDPARRRGILMLNPGGPGGSGMELVLAGAQMPAVAARYDLIGMDPRFVGRSSPLECRWETDTFVRSAGPDRRTFNESVALANELAAGCTRGNRDLLPYASTRNTARDMDLIRQALGERQLSYLGYSYGTYLGAVYLQMFGAHADRVVLDSAVDPDVYGPGLLSRNAPAIQAALEHWAGWAAGGHGLGTTRREVLERVYRLAARTVHTGPYTVDPHVLPYLLFARLYDDSAGTYEELAEEIRVLEREGPPTPALEAFLAGLSTGAGYSSDRAGTAVLCADRAAGTNPDSYYRDIQAHRGDEPLFGPMTRNITPCAFWPVRPEEAATTIRNTVPALIVGADGDPATPFAGQLAMHRALQGSRMLTVRGRYAHGQYLVAGSACVDGTVERYLVDGVLPVRDTGCRLSGPGRAAVRG</sequence>
<dbReference type="Pfam" id="PF00561">
    <property type="entry name" value="Abhydrolase_1"/>
    <property type="match status" value="1"/>
</dbReference>
<proteinExistence type="inferred from homology"/>
<dbReference type="PANTHER" id="PTHR43248">
    <property type="entry name" value="2-SUCCINYL-6-HYDROXY-2,4-CYCLOHEXADIENE-1-CARBOXYLATE SYNTHASE"/>
    <property type="match status" value="1"/>
</dbReference>
<evidence type="ECO:0000313" key="7">
    <source>
        <dbReference type="Proteomes" id="UP000660611"/>
    </source>
</evidence>
<dbReference type="InterPro" id="IPR013595">
    <property type="entry name" value="Pept_S33_TAP-like_C"/>
</dbReference>
<evidence type="ECO:0000313" key="6">
    <source>
        <dbReference type="EMBL" id="GIG47692.1"/>
    </source>
</evidence>
<reference evidence="6" key="1">
    <citation type="submission" date="2021-01" db="EMBL/GenBank/DDBJ databases">
        <title>Whole genome shotgun sequence of Dactylosporangium siamense NBRC 106093.</title>
        <authorList>
            <person name="Komaki H."/>
            <person name="Tamura T."/>
        </authorList>
    </citation>
    <scope>NUCLEOTIDE SEQUENCE</scope>
    <source>
        <strain evidence="6">NBRC 106093</strain>
    </source>
</reference>
<dbReference type="PANTHER" id="PTHR43248:SF29">
    <property type="entry name" value="TRIPEPTIDYL AMINOPEPTIDASE"/>
    <property type="match status" value="1"/>
</dbReference>
<evidence type="ECO:0000259" key="4">
    <source>
        <dbReference type="Pfam" id="PF00561"/>
    </source>
</evidence>
<dbReference type="Gene3D" id="3.40.50.1820">
    <property type="entry name" value="alpha/beta hydrolase"/>
    <property type="match status" value="1"/>
</dbReference>
<dbReference type="GO" id="GO:0016787">
    <property type="term" value="F:hydrolase activity"/>
    <property type="evidence" value="ECO:0007669"/>
    <property type="project" value="UniProtKB-KW"/>
</dbReference>
<evidence type="ECO:0000256" key="2">
    <source>
        <dbReference type="ARBA" id="ARBA00022729"/>
    </source>
</evidence>
<dbReference type="EMBL" id="BONQ01000084">
    <property type="protein sequence ID" value="GIG47692.1"/>
    <property type="molecule type" value="Genomic_DNA"/>
</dbReference>
<gene>
    <name evidence="6" type="ORF">Dsi01nite_057330</name>
</gene>
<organism evidence="6 7">
    <name type="scientific">Dactylosporangium siamense</name>
    <dbReference type="NCBI Taxonomy" id="685454"/>
    <lineage>
        <taxon>Bacteria</taxon>
        <taxon>Bacillati</taxon>
        <taxon>Actinomycetota</taxon>
        <taxon>Actinomycetes</taxon>
        <taxon>Micromonosporales</taxon>
        <taxon>Micromonosporaceae</taxon>
        <taxon>Dactylosporangium</taxon>
    </lineage>
</organism>
<dbReference type="InterPro" id="IPR051601">
    <property type="entry name" value="Serine_prot/Carboxylest_S33"/>
</dbReference>
<feature type="domain" description="AB hydrolase-1" evidence="4">
    <location>
        <begin position="109"/>
        <end position="255"/>
    </location>
</feature>
<dbReference type="InterPro" id="IPR029058">
    <property type="entry name" value="AB_hydrolase_fold"/>
</dbReference>
<feature type="domain" description="Peptidase S33 tripeptidyl aminopeptidase-like C-terminal" evidence="5">
    <location>
        <begin position="406"/>
        <end position="501"/>
    </location>
</feature>
<keyword evidence="3 6" id="KW-0378">Hydrolase</keyword>
<evidence type="ECO:0000256" key="1">
    <source>
        <dbReference type="ARBA" id="ARBA00010088"/>
    </source>
</evidence>
<keyword evidence="2" id="KW-0732">Signal</keyword>
<comment type="caution">
    <text evidence="6">The sequence shown here is derived from an EMBL/GenBank/DDBJ whole genome shotgun (WGS) entry which is preliminary data.</text>
</comment>
<dbReference type="Pfam" id="PF08386">
    <property type="entry name" value="Abhydrolase_4"/>
    <property type="match status" value="1"/>
</dbReference>
<comment type="similarity">
    <text evidence="1">Belongs to the peptidase S33 family.</text>
</comment>
<evidence type="ECO:0000256" key="3">
    <source>
        <dbReference type="ARBA" id="ARBA00022801"/>
    </source>
</evidence>
<dbReference type="AlphaFoldDB" id="A0A919PP73"/>
<dbReference type="Proteomes" id="UP000660611">
    <property type="component" value="Unassembled WGS sequence"/>
</dbReference>
<dbReference type="SUPFAM" id="SSF53474">
    <property type="entry name" value="alpha/beta-Hydrolases"/>
    <property type="match status" value="1"/>
</dbReference>
<dbReference type="InterPro" id="IPR000073">
    <property type="entry name" value="AB_hydrolase_1"/>
</dbReference>
<evidence type="ECO:0000259" key="5">
    <source>
        <dbReference type="Pfam" id="PF08386"/>
    </source>
</evidence>
<accession>A0A919PP73</accession>